<keyword evidence="1" id="KW-1133">Transmembrane helix</keyword>
<name>A0A348ALR1_9FIRM</name>
<evidence type="ECO:0000256" key="1">
    <source>
        <dbReference type="SAM" id="Phobius"/>
    </source>
</evidence>
<dbReference type="Pfam" id="PF01832">
    <property type="entry name" value="Glucosaminidase"/>
    <property type="match status" value="1"/>
</dbReference>
<dbReference type="InterPro" id="IPR002901">
    <property type="entry name" value="MGlyc_endo_b_GlcNAc-like_dom"/>
</dbReference>
<gene>
    <name evidence="3" type="ORF">MAMMFC1_02694</name>
</gene>
<evidence type="ECO:0000259" key="2">
    <source>
        <dbReference type="Pfam" id="PF01832"/>
    </source>
</evidence>
<reference evidence="3 4" key="1">
    <citation type="journal article" date="2018" name="Int. J. Syst. Evol. Microbiol.">
        <title>Methylomusa anaerophila gen. nov., sp. nov., an anaerobic methanol-utilizing bacterium isolated from a microbial fuel cell.</title>
        <authorList>
            <person name="Amano N."/>
            <person name="Yamamuro A."/>
            <person name="Miyahara M."/>
            <person name="Kouzuma A."/>
            <person name="Abe T."/>
            <person name="Watanabe K."/>
        </authorList>
    </citation>
    <scope>NUCLEOTIDE SEQUENCE [LARGE SCALE GENOMIC DNA]</scope>
    <source>
        <strain evidence="3 4">MMFC1</strain>
    </source>
</reference>
<sequence length="251" mass="28019">MEVYLKISNHFAKKMTNYWINESTYDKLKLMKTIITTLITTFILTILSSILFFWPLTVFAYRLPLAKPAPMPNKKGIINSFQPDLSIAGAPLASKEQCVKHLLSVNPLPLITVSPQELVEIFYEEGLREGIRPDVAFAQSLHETGFFSYGGDVIALQNNYAGLGTTGGGTRGLTFPEARIGIRAQIQHLKAYSSFVLPALPIVDPRYELVKKATFFGNAKTWQSLNGRWAVPGKTYGQKILAIHQDIIKTK</sequence>
<evidence type="ECO:0000313" key="3">
    <source>
        <dbReference type="EMBL" id="BBB92009.1"/>
    </source>
</evidence>
<dbReference type="Proteomes" id="UP000276437">
    <property type="component" value="Chromosome"/>
</dbReference>
<feature type="domain" description="Mannosyl-glycoprotein endo-beta-N-acetylglucosamidase-like" evidence="2">
    <location>
        <begin position="120"/>
        <end position="246"/>
    </location>
</feature>
<evidence type="ECO:0000313" key="4">
    <source>
        <dbReference type="Proteomes" id="UP000276437"/>
    </source>
</evidence>
<organism evidence="3 4">
    <name type="scientific">Methylomusa anaerophila</name>
    <dbReference type="NCBI Taxonomy" id="1930071"/>
    <lineage>
        <taxon>Bacteria</taxon>
        <taxon>Bacillati</taxon>
        <taxon>Bacillota</taxon>
        <taxon>Negativicutes</taxon>
        <taxon>Selenomonadales</taxon>
        <taxon>Sporomusaceae</taxon>
        <taxon>Methylomusa</taxon>
    </lineage>
</organism>
<keyword evidence="1" id="KW-0472">Membrane</keyword>
<proteinExistence type="predicted"/>
<dbReference type="EMBL" id="AP018449">
    <property type="protein sequence ID" value="BBB92009.1"/>
    <property type="molecule type" value="Genomic_DNA"/>
</dbReference>
<dbReference type="AlphaFoldDB" id="A0A348ALR1"/>
<protein>
    <submittedName>
        <fullName evidence="3">Mannosyl-glycoprotein endo-beta-N-acetylglucosaminidase</fullName>
    </submittedName>
</protein>
<dbReference type="GO" id="GO:0004040">
    <property type="term" value="F:amidase activity"/>
    <property type="evidence" value="ECO:0007669"/>
    <property type="project" value="InterPro"/>
</dbReference>
<feature type="transmembrane region" description="Helical" evidence="1">
    <location>
        <begin position="34"/>
        <end position="61"/>
    </location>
</feature>
<accession>A0A348ALR1</accession>
<keyword evidence="1" id="KW-0812">Transmembrane</keyword>
<keyword evidence="4" id="KW-1185">Reference proteome</keyword>
<dbReference type="RefSeq" id="WP_232035451.1">
    <property type="nucleotide sequence ID" value="NZ_AP018449.1"/>
</dbReference>
<dbReference type="KEGG" id="mana:MAMMFC1_02694"/>